<evidence type="ECO:0008006" key="3">
    <source>
        <dbReference type="Google" id="ProtNLM"/>
    </source>
</evidence>
<protein>
    <recommendedName>
        <fullName evidence="3">HAT C-terminal dimerisation domain-containing protein</fullName>
    </recommendedName>
</protein>
<evidence type="ECO:0000313" key="1">
    <source>
        <dbReference type="EMBL" id="ETN04096.1"/>
    </source>
</evidence>
<dbReference type="EMBL" id="KI669606">
    <property type="protein sequence ID" value="ETN04096.1"/>
    <property type="molecule type" value="Genomic_DNA"/>
</dbReference>
<dbReference type="Proteomes" id="UP000018817">
    <property type="component" value="Unassembled WGS sequence"/>
</dbReference>
<organism evidence="1 2">
    <name type="scientific">Phytophthora nicotianae (strain INRA-310)</name>
    <name type="common">Phytophthora parasitica</name>
    <dbReference type="NCBI Taxonomy" id="761204"/>
    <lineage>
        <taxon>Eukaryota</taxon>
        <taxon>Sar</taxon>
        <taxon>Stramenopiles</taxon>
        <taxon>Oomycota</taxon>
        <taxon>Peronosporomycetes</taxon>
        <taxon>Peronosporales</taxon>
        <taxon>Peronosporaceae</taxon>
        <taxon>Phytophthora</taxon>
    </lineage>
</organism>
<dbReference type="PANTHER" id="PTHR40866">
    <property type="entry name" value="BED-TYPE DOMAIN-CONTAINING PROTEIN"/>
    <property type="match status" value="1"/>
</dbReference>
<reference evidence="1 2" key="2">
    <citation type="submission" date="2013-11" db="EMBL/GenBank/DDBJ databases">
        <title>The Genome Sequence of Phytophthora parasitica INRA-310.</title>
        <authorList>
            <consortium name="The Broad Institute Genomics Platform"/>
            <person name="Russ C."/>
            <person name="Tyler B."/>
            <person name="Panabieres F."/>
            <person name="Shan W."/>
            <person name="Tripathy S."/>
            <person name="Grunwald N."/>
            <person name="Machado M."/>
            <person name="Johnson C.S."/>
            <person name="Arredondo F."/>
            <person name="Hong C."/>
            <person name="Coffey M."/>
            <person name="Young S.K."/>
            <person name="Zeng Q."/>
            <person name="Gargeya S."/>
            <person name="Fitzgerald M."/>
            <person name="Abouelleil A."/>
            <person name="Alvarado L."/>
            <person name="Chapman S.B."/>
            <person name="Gainer-Dewar J."/>
            <person name="Goldberg J."/>
            <person name="Griggs A."/>
            <person name="Gujja S."/>
            <person name="Hansen M."/>
            <person name="Howarth C."/>
            <person name="Imamovic A."/>
            <person name="Ireland A."/>
            <person name="Larimer J."/>
            <person name="McCowan C."/>
            <person name="Murphy C."/>
            <person name="Pearson M."/>
            <person name="Poon T.W."/>
            <person name="Priest M."/>
            <person name="Roberts A."/>
            <person name="Saif S."/>
            <person name="Shea T."/>
            <person name="Sykes S."/>
            <person name="Wortman J."/>
            <person name="Nusbaum C."/>
            <person name="Birren B."/>
        </authorList>
    </citation>
    <scope>NUCLEOTIDE SEQUENCE [LARGE SCALE GENOMIC DNA]</scope>
    <source>
        <strain evidence="1 2">INRA-310</strain>
    </source>
</reference>
<dbReference type="VEuPathDB" id="FungiDB:PPTG_15271"/>
<sequence length="112" mass="12988">MELCQVDWGIVENIFHHRLHTSFAFLNLLGSPHLVSILPTRRTTCHDRPDADGFALQILKRRKISTEPARYKLLSAIPPTSNVVERLFSVARAVLRLERHRMPPLTLEMIYF</sequence>
<proteinExistence type="predicted"/>
<dbReference type="AlphaFoldDB" id="W2PTY9"/>
<dbReference type="PANTHER" id="PTHR40866:SF1">
    <property type="entry name" value="BED-TYPE DOMAIN-CONTAINING PROTEIN"/>
    <property type="match status" value="1"/>
</dbReference>
<dbReference type="RefSeq" id="XP_008910571.1">
    <property type="nucleotide sequence ID" value="XM_008912323.1"/>
</dbReference>
<accession>W2PTY9</accession>
<name>W2PTY9_PHYN3</name>
<dbReference type="GeneID" id="20184466"/>
<evidence type="ECO:0000313" key="2">
    <source>
        <dbReference type="Proteomes" id="UP000018817"/>
    </source>
</evidence>
<reference evidence="2" key="1">
    <citation type="submission" date="2011-12" db="EMBL/GenBank/DDBJ databases">
        <authorList>
            <consortium name="The Broad Institute Genome Sequencing Platform"/>
            <person name="Russ C."/>
            <person name="Tyler B."/>
            <person name="Panabieres F."/>
            <person name="Shan W."/>
            <person name="Tripathy S."/>
            <person name="Grunwald N."/>
            <person name="Machado M."/>
            <person name="Young S.K."/>
            <person name="Zeng Q."/>
            <person name="Gargeya S."/>
            <person name="Fitzgerald M."/>
            <person name="Haas B."/>
            <person name="Abouelleil A."/>
            <person name="Alvarado L."/>
            <person name="Arachchi H.M."/>
            <person name="Berlin A."/>
            <person name="Chapman S.B."/>
            <person name="Gearin G."/>
            <person name="Goldberg J."/>
            <person name="Griggs A."/>
            <person name="Gujja S."/>
            <person name="Hansen M."/>
            <person name="Heiman D."/>
            <person name="Howarth C."/>
            <person name="Larimer J."/>
            <person name="Lui A."/>
            <person name="MacDonald P.J.P."/>
            <person name="McCowen C."/>
            <person name="Montmayeur A."/>
            <person name="Murphy C."/>
            <person name="Neiman D."/>
            <person name="Pearson M."/>
            <person name="Priest M."/>
            <person name="Roberts A."/>
            <person name="Saif S."/>
            <person name="Shea T."/>
            <person name="Sisk P."/>
            <person name="Stolte C."/>
            <person name="Sykes S."/>
            <person name="Wortman J."/>
            <person name="Nusbaum C."/>
            <person name="Birren B."/>
        </authorList>
    </citation>
    <scope>NUCLEOTIDE SEQUENCE [LARGE SCALE GENOMIC DNA]</scope>
    <source>
        <strain evidence="2">INRA-310</strain>
    </source>
</reference>
<gene>
    <name evidence="1" type="ORF">PPTG_15271</name>
</gene>